<protein>
    <submittedName>
        <fullName evidence="15">Cytochrome b</fullName>
    </submittedName>
</protein>
<sequence>MFTTPLPANSTQSALSEGKLRYGLPLRVLHWLTALCMFVVIPLAWYMTELDRHNPAREGWFNLHKSIGLTVLLLTLIRVFTRLSNAPTPLPESIPSFERTLAHIGHGLLYVILIAMPVSGYLNSYGAGHAVNWFWLFRVPAVVPESHWLAHLGGQIHALLAWATYALIVGHLLAVLYHQLIQRVDLLARMTLRTGVTKGSQR</sequence>
<keyword evidence="5" id="KW-0349">Heme</keyword>
<comment type="subcellular location">
    <subcellularLocation>
        <location evidence="2">Cell membrane</location>
        <topology evidence="2">Multi-pass membrane protein</topology>
    </subcellularLocation>
</comment>
<feature type="domain" description="Cytochrome b561 bacterial/Ni-hydrogenase" evidence="14">
    <location>
        <begin position="21"/>
        <end position="191"/>
    </location>
</feature>
<evidence type="ECO:0000256" key="5">
    <source>
        <dbReference type="ARBA" id="ARBA00022617"/>
    </source>
</evidence>
<dbReference type="InterPro" id="IPR016174">
    <property type="entry name" value="Di-haem_cyt_TM"/>
</dbReference>
<dbReference type="Pfam" id="PF01292">
    <property type="entry name" value="Ni_hydr_CYTB"/>
    <property type="match status" value="1"/>
</dbReference>
<feature type="transmembrane region" description="Helical" evidence="13">
    <location>
        <begin position="59"/>
        <end position="80"/>
    </location>
</feature>
<evidence type="ECO:0000256" key="8">
    <source>
        <dbReference type="ARBA" id="ARBA00022982"/>
    </source>
</evidence>
<dbReference type="Proteomes" id="UP001469089">
    <property type="component" value="Unassembled WGS sequence"/>
</dbReference>
<evidence type="ECO:0000256" key="7">
    <source>
        <dbReference type="ARBA" id="ARBA00022723"/>
    </source>
</evidence>
<keyword evidence="9 13" id="KW-1133">Transmembrane helix</keyword>
<name>A0ABV1LQ31_9BURK</name>
<comment type="caution">
    <text evidence="15">The sequence shown here is derived from an EMBL/GenBank/DDBJ whole genome shotgun (WGS) entry which is preliminary data.</text>
</comment>
<feature type="transmembrane region" description="Helical" evidence="13">
    <location>
        <begin position="156"/>
        <end position="177"/>
    </location>
</feature>
<evidence type="ECO:0000259" key="14">
    <source>
        <dbReference type="Pfam" id="PF01292"/>
    </source>
</evidence>
<keyword evidence="3" id="KW-0813">Transport</keyword>
<evidence type="ECO:0000313" key="15">
    <source>
        <dbReference type="EMBL" id="MEQ5841328.1"/>
    </source>
</evidence>
<dbReference type="EMBL" id="JAOALG010000001">
    <property type="protein sequence ID" value="MEQ5841328.1"/>
    <property type="molecule type" value="Genomic_DNA"/>
</dbReference>
<evidence type="ECO:0000256" key="1">
    <source>
        <dbReference type="ARBA" id="ARBA00001970"/>
    </source>
</evidence>
<feature type="transmembrane region" description="Helical" evidence="13">
    <location>
        <begin position="101"/>
        <end position="122"/>
    </location>
</feature>
<dbReference type="SUPFAM" id="SSF81342">
    <property type="entry name" value="Transmembrane di-heme cytochromes"/>
    <property type="match status" value="1"/>
</dbReference>
<accession>A0ABV1LQ31</accession>
<proteinExistence type="inferred from homology"/>
<evidence type="ECO:0000256" key="4">
    <source>
        <dbReference type="ARBA" id="ARBA00022475"/>
    </source>
</evidence>
<comment type="cofactor">
    <cofactor evidence="1">
        <name>heme b</name>
        <dbReference type="ChEBI" id="CHEBI:60344"/>
    </cofactor>
</comment>
<comment type="similarity">
    <text evidence="12">Belongs to the cytochrome b561 family.</text>
</comment>
<keyword evidence="4" id="KW-1003">Cell membrane</keyword>
<evidence type="ECO:0000313" key="16">
    <source>
        <dbReference type="Proteomes" id="UP001469089"/>
    </source>
</evidence>
<keyword evidence="8" id="KW-0249">Electron transport</keyword>
<evidence type="ECO:0000256" key="13">
    <source>
        <dbReference type="SAM" id="Phobius"/>
    </source>
</evidence>
<keyword evidence="7" id="KW-0479">Metal-binding</keyword>
<dbReference type="PANTHER" id="PTHR30529:SF1">
    <property type="entry name" value="CYTOCHROME B561 HOMOLOG 2"/>
    <property type="match status" value="1"/>
</dbReference>
<evidence type="ECO:0000256" key="10">
    <source>
        <dbReference type="ARBA" id="ARBA00023004"/>
    </source>
</evidence>
<keyword evidence="6 13" id="KW-0812">Transmembrane</keyword>
<evidence type="ECO:0000256" key="12">
    <source>
        <dbReference type="ARBA" id="ARBA00037975"/>
    </source>
</evidence>
<keyword evidence="11 13" id="KW-0472">Membrane</keyword>
<dbReference type="InterPro" id="IPR052168">
    <property type="entry name" value="Cytochrome_b561_oxidase"/>
</dbReference>
<keyword evidence="10" id="KW-0408">Iron</keyword>
<reference evidence="15 16" key="1">
    <citation type="journal article" date="2024" name="Chem. Sci.">
        <title>Discovery of a lagriamide polyketide by integrated genome mining, isotopic labeling, and untargeted metabolomics.</title>
        <authorList>
            <person name="Fergusson C.H."/>
            <person name="Saulog J."/>
            <person name="Paulo B.S."/>
            <person name="Wilson D.M."/>
            <person name="Liu D.Y."/>
            <person name="Morehouse N.J."/>
            <person name="Waterworth S."/>
            <person name="Barkei J."/>
            <person name="Gray C.A."/>
            <person name="Kwan J.C."/>
            <person name="Eustaquio A.S."/>
            <person name="Linington R.G."/>
        </authorList>
    </citation>
    <scope>NUCLEOTIDE SEQUENCE [LARGE SCALE GENOMIC DNA]</scope>
    <source>
        <strain evidence="15 16">RL17-338-BIF-B</strain>
    </source>
</reference>
<evidence type="ECO:0000256" key="9">
    <source>
        <dbReference type="ARBA" id="ARBA00022989"/>
    </source>
</evidence>
<evidence type="ECO:0000256" key="2">
    <source>
        <dbReference type="ARBA" id="ARBA00004651"/>
    </source>
</evidence>
<evidence type="ECO:0000256" key="11">
    <source>
        <dbReference type="ARBA" id="ARBA00023136"/>
    </source>
</evidence>
<dbReference type="PANTHER" id="PTHR30529">
    <property type="entry name" value="CYTOCHROME B561"/>
    <property type="match status" value="1"/>
</dbReference>
<dbReference type="RefSeq" id="WP_349543261.1">
    <property type="nucleotide sequence ID" value="NZ_JAOALG010000001.1"/>
</dbReference>
<dbReference type="Gene3D" id="1.20.950.20">
    <property type="entry name" value="Transmembrane di-heme cytochromes, Chain C"/>
    <property type="match status" value="1"/>
</dbReference>
<evidence type="ECO:0000256" key="6">
    <source>
        <dbReference type="ARBA" id="ARBA00022692"/>
    </source>
</evidence>
<organism evidence="15 16">
    <name type="scientific">Paraburkholderia acidicola</name>
    <dbReference type="NCBI Taxonomy" id="1912599"/>
    <lineage>
        <taxon>Bacteria</taxon>
        <taxon>Pseudomonadati</taxon>
        <taxon>Pseudomonadota</taxon>
        <taxon>Betaproteobacteria</taxon>
        <taxon>Burkholderiales</taxon>
        <taxon>Burkholderiaceae</taxon>
        <taxon>Paraburkholderia</taxon>
    </lineage>
</organism>
<dbReference type="InterPro" id="IPR011577">
    <property type="entry name" value="Cyt_b561_bac/Ni-Hgenase"/>
</dbReference>
<keyword evidence="16" id="KW-1185">Reference proteome</keyword>
<gene>
    <name evidence="15" type="ORF">N0A02_18010</name>
</gene>
<feature type="transmembrane region" description="Helical" evidence="13">
    <location>
        <begin position="28"/>
        <end position="47"/>
    </location>
</feature>
<evidence type="ECO:0000256" key="3">
    <source>
        <dbReference type="ARBA" id="ARBA00022448"/>
    </source>
</evidence>